<proteinExistence type="predicted"/>
<gene>
    <name evidence="3" type="ORF">PCOR1329_LOCUS9155</name>
</gene>
<keyword evidence="4" id="KW-1185">Reference proteome</keyword>
<evidence type="ECO:0000259" key="2">
    <source>
        <dbReference type="Pfam" id="PF07727"/>
    </source>
</evidence>
<dbReference type="Proteomes" id="UP001189429">
    <property type="component" value="Unassembled WGS sequence"/>
</dbReference>
<comment type="caution">
    <text evidence="3">The sequence shown here is derived from an EMBL/GenBank/DDBJ whole genome shotgun (WGS) entry which is preliminary data.</text>
</comment>
<feature type="compositionally biased region" description="Low complexity" evidence="1">
    <location>
        <begin position="328"/>
        <end position="337"/>
    </location>
</feature>
<feature type="domain" description="Reverse transcriptase Ty1/copia-type" evidence="2">
    <location>
        <begin position="521"/>
        <end position="752"/>
    </location>
</feature>
<dbReference type="InterPro" id="IPR013103">
    <property type="entry name" value="RVT_2"/>
</dbReference>
<feature type="non-terminal residue" evidence="3">
    <location>
        <position position="1"/>
    </location>
</feature>
<dbReference type="Pfam" id="PF07727">
    <property type="entry name" value="RVT_2"/>
    <property type="match status" value="1"/>
</dbReference>
<evidence type="ECO:0000313" key="4">
    <source>
        <dbReference type="Proteomes" id="UP001189429"/>
    </source>
</evidence>
<feature type="region of interest" description="Disordered" evidence="1">
    <location>
        <begin position="317"/>
        <end position="342"/>
    </location>
</feature>
<accession>A0ABN9Q634</accession>
<evidence type="ECO:0000313" key="3">
    <source>
        <dbReference type="EMBL" id="CAK0801215.1"/>
    </source>
</evidence>
<reference evidence="3" key="1">
    <citation type="submission" date="2023-10" db="EMBL/GenBank/DDBJ databases">
        <authorList>
            <person name="Chen Y."/>
            <person name="Shah S."/>
            <person name="Dougan E. K."/>
            <person name="Thang M."/>
            <person name="Chan C."/>
        </authorList>
    </citation>
    <scope>NUCLEOTIDE SEQUENCE [LARGE SCALE GENOMIC DNA]</scope>
</reference>
<organism evidence="3 4">
    <name type="scientific">Prorocentrum cordatum</name>
    <dbReference type="NCBI Taxonomy" id="2364126"/>
    <lineage>
        <taxon>Eukaryota</taxon>
        <taxon>Sar</taxon>
        <taxon>Alveolata</taxon>
        <taxon>Dinophyceae</taxon>
        <taxon>Prorocentrales</taxon>
        <taxon>Prorocentraceae</taxon>
        <taxon>Prorocentrum</taxon>
    </lineage>
</organism>
<dbReference type="EMBL" id="CAUYUJ010002536">
    <property type="protein sequence ID" value="CAK0801215.1"/>
    <property type="molecule type" value="Genomic_DNA"/>
</dbReference>
<sequence length="972" mass="109440">GIIIKPEQIVRESCYAKNALMTVGRTTPYKAVLGETPNLLQDFETPTTTQQEDQQHLHRARARELALSSMIEKTATERLIRSERSRTRPAGQKFQYKTGDLVDIFRTPPNKDLDGWRGPAKIVDATEETLNDGIVHVRWGGRVLICRLQDVRRHTSFWSSFFLQFPDEWAPLRAFVTELGRRMIVIGWVYAAQGWIIFQGARLHPGIFARGLMIAHMHMGLANCVGIRVGYGIHTIPEMHAVSFAPFAYWCTGQDGYSYLEWQGARRLDTTQVFGGRRLDTYWVQFLTVADADARTMQREGRDRALPDIDMDKAMGSFKDDSNEDVIPAGASSSSGPNALAPDARQVQVPDDDDQAELETIPYDEDGDRLDEVSMDDDGEVRDENLYVDAWWAAVSSHCSGQIIETKDFFNVNEALSGVPQPNATGGELPAIEFDDTLVHWMECGHFVTHMDDWREGRLVPRWDSSRRSWCFLIEREMHNLTKEEERIHHKDVLAAKLKELKSRAELEAFCPVPRGAGDNVMTGRWVLRWKIIDGAKTVKARLFIRGFMGQQQGGLDTASFTARSTSQRLVLGVGVQYCWAIFSWDIGNAFLRGLSFTEIKEQGAEVMREACLDPPADVFFILQEFKAFKGTSKLTHLLNLLKGAYGLKDAPRLWKLRLDQYLTTVGGQQSSLDGCIWVWFKDGNLHRLLSTHIDDLKGAGTPEWRARLFGQLKSKFGKIAVQEREFEHCGIQYKQLDDGSITITQDHYIKELKPIPLTAEQKSSPDDVAAPTIMDVINLNRVLKWVKRKPCVIRFEKLLPPLRVLVISDSAFKRENGESMARRGHILALAEKQGDNPGGRAHWLEAVSKRHRRVTRSTFAAEINGLADAIEPGKVIAMQCSEVINGTATARQMASDASQGSWPVRMEAVIDADSVFKSVTAEDVKLPLEESLISIVISVREQFSLCLLERLWWCSAVDMLAGAMTKGACAR</sequence>
<name>A0ABN9Q634_9DINO</name>
<evidence type="ECO:0000256" key="1">
    <source>
        <dbReference type="SAM" id="MobiDB-lite"/>
    </source>
</evidence>
<protein>
    <recommendedName>
        <fullName evidence="2">Reverse transcriptase Ty1/copia-type domain-containing protein</fullName>
    </recommendedName>
</protein>